<gene>
    <name evidence="2" type="ORF">C8D88_102885</name>
</gene>
<dbReference type="CDD" id="cd09022">
    <property type="entry name" value="Aldose_epim_Ec_YihR"/>
    <property type="match status" value="1"/>
</dbReference>
<name>A0A316I9X5_9PSEU</name>
<evidence type="ECO:0000313" key="3">
    <source>
        <dbReference type="Proteomes" id="UP000246005"/>
    </source>
</evidence>
<dbReference type="InterPro" id="IPR006311">
    <property type="entry name" value="TAT_signal"/>
</dbReference>
<dbReference type="InterPro" id="IPR011013">
    <property type="entry name" value="Gal_mutarotase_sf_dom"/>
</dbReference>
<evidence type="ECO:0000256" key="1">
    <source>
        <dbReference type="SAM" id="SignalP"/>
    </source>
</evidence>
<dbReference type="Pfam" id="PF01263">
    <property type="entry name" value="Aldose_epim"/>
    <property type="match status" value="1"/>
</dbReference>
<dbReference type="PANTHER" id="PTHR10091:SF0">
    <property type="entry name" value="GALACTOSE MUTAROTASE"/>
    <property type="match status" value="1"/>
</dbReference>
<dbReference type="PANTHER" id="PTHR10091">
    <property type="entry name" value="ALDOSE-1-EPIMERASE"/>
    <property type="match status" value="1"/>
</dbReference>
<dbReference type="InterPro" id="IPR014718">
    <property type="entry name" value="GH-type_carb-bd"/>
</dbReference>
<dbReference type="GO" id="GO:0033499">
    <property type="term" value="P:galactose catabolic process via UDP-galactose, Leloir pathway"/>
    <property type="evidence" value="ECO:0007669"/>
    <property type="project" value="TreeGrafter"/>
</dbReference>
<dbReference type="PROSITE" id="PS51318">
    <property type="entry name" value="TAT"/>
    <property type="match status" value="1"/>
</dbReference>
<proteinExistence type="predicted"/>
<dbReference type="Proteomes" id="UP000246005">
    <property type="component" value="Unassembled WGS sequence"/>
</dbReference>
<dbReference type="SUPFAM" id="SSF74650">
    <property type="entry name" value="Galactose mutarotase-like"/>
    <property type="match status" value="1"/>
</dbReference>
<organism evidence="2 3">
    <name type="scientific">Lentzea atacamensis</name>
    <dbReference type="NCBI Taxonomy" id="531938"/>
    <lineage>
        <taxon>Bacteria</taxon>
        <taxon>Bacillati</taxon>
        <taxon>Actinomycetota</taxon>
        <taxon>Actinomycetes</taxon>
        <taxon>Pseudonocardiales</taxon>
        <taxon>Pseudonocardiaceae</taxon>
        <taxon>Lentzea</taxon>
    </lineage>
</organism>
<protein>
    <submittedName>
        <fullName evidence="2">Aldose 1-epimerase</fullName>
    </submittedName>
</protein>
<dbReference type="AlphaFoldDB" id="A0A316I9X5"/>
<feature type="chain" id="PRO_5016430242" evidence="1">
    <location>
        <begin position="29"/>
        <end position="335"/>
    </location>
</feature>
<dbReference type="InterPro" id="IPR037480">
    <property type="entry name" value="YihR-like"/>
</dbReference>
<dbReference type="GO" id="GO:0006006">
    <property type="term" value="P:glucose metabolic process"/>
    <property type="evidence" value="ECO:0007669"/>
    <property type="project" value="TreeGrafter"/>
</dbReference>
<reference evidence="2 3" key="1">
    <citation type="submission" date="2018-05" db="EMBL/GenBank/DDBJ databases">
        <title>Genomic Encyclopedia of Type Strains, Phase IV (KMG-IV): sequencing the most valuable type-strain genomes for metagenomic binning, comparative biology and taxonomic classification.</title>
        <authorList>
            <person name="Goeker M."/>
        </authorList>
    </citation>
    <scope>NUCLEOTIDE SEQUENCE [LARGE SCALE GENOMIC DNA]</scope>
    <source>
        <strain evidence="2 3">DSM 45480</strain>
    </source>
</reference>
<comment type="caution">
    <text evidence="2">The sequence shown here is derived from an EMBL/GenBank/DDBJ whole genome shotgun (WGS) entry which is preliminary data.</text>
</comment>
<sequence length="335" mass="36375">MSHVFSRRAAIAAAATMATAAAIRPANAAPAGPLLPTGKQHRIRSGRQSLVVAEVGAALRSWTVDGQEMLLSHPADSMGDSHLGKILLPWVDRLDGGKYTFGGTIHETPISEHWSKCAIHGLMGFLPWTATRHERDRLVLSCVLYPQYGYPFTLRFRVEYVLSRAGLRVSVTAVNAGRQPAPLSSGYHPYFRVGPTIDEASLMLAADTKLILDKRLIPIGRAPVAGTPDDFRTPKVLGATKIDACYTDLLRPRQDSAVASLTGPDGRQVELWVDDSHRYLLIYTDEYPAGRPPRTGIAIEPVTAAPNAFNSGDGLIVLEPGKSYTGFWGVRTNLL</sequence>
<keyword evidence="1" id="KW-0732">Signal</keyword>
<dbReference type="InterPro" id="IPR008183">
    <property type="entry name" value="Aldose_1/G6P_1-epimerase"/>
</dbReference>
<dbReference type="EMBL" id="QGHB01000002">
    <property type="protein sequence ID" value="PWK89610.1"/>
    <property type="molecule type" value="Genomic_DNA"/>
</dbReference>
<accession>A0A316I9X5</accession>
<dbReference type="RefSeq" id="WP_109634998.1">
    <property type="nucleotide sequence ID" value="NZ_QGHB01000002.1"/>
</dbReference>
<feature type="signal peptide" evidence="1">
    <location>
        <begin position="1"/>
        <end position="28"/>
    </location>
</feature>
<dbReference type="GO" id="GO:0030246">
    <property type="term" value="F:carbohydrate binding"/>
    <property type="evidence" value="ECO:0007669"/>
    <property type="project" value="InterPro"/>
</dbReference>
<dbReference type="GO" id="GO:0004034">
    <property type="term" value="F:aldose 1-epimerase activity"/>
    <property type="evidence" value="ECO:0007669"/>
    <property type="project" value="TreeGrafter"/>
</dbReference>
<dbReference type="Gene3D" id="2.70.98.10">
    <property type="match status" value="1"/>
</dbReference>
<evidence type="ECO:0000313" key="2">
    <source>
        <dbReference type="EMBL" id="PWK89610.1"/>
    </source>
</evidence>